<dbReference type="EMBL" id="JAHIBW010000020">
    <property type="protein sequence ID" value="KAG7300794.1"/>
    <property type="molecule type" value="Genomic_DNA"/>
</dbReference>
<evidence type="ECO:0000313" key="2">
    <source>
        <dbReference type="Proteomes" id="UP000823941"/>
    </source>
</evidence>
<keyword evidence="2" id="KW-1185">Reference proteome</keyword>
<sequence>MDRQERVGAASQDRKRLLLDRPRTIHAPRITILDRGSRDRRSIMDRPVWIRLMRRTGSGPSELTSSFSEIDQNMVAVMGGEEFATGDQHLSVNPFPARATARCHTPIEVPEMAEILVIVEAEPELPNVQTSEPTINVEAEVRFHRVERPRRRRTQVDIEVDRMASIEEKRVVAELLIARAMQNIASAIRDGAALIARGDEYNIKDLTPLQERLYAILGKDVGEPLPGVRHNPLNMKMAENQEKNAEGKREIAQAINRLCALLENYGAKFHEERTEILLIQLKESIDLKSRACTKAARLNRERNATGNRTVTSAPLTEVEKRIISLLGSSYVTGTNCPDSMPEEDLVQQQLEAGEEIQNIQNLQEFTDIEFEEITDFETDTMEVPVLSVQEVIADVHHTPNRSKFPLARNS</sequence>
<comment type="caution">
    <text evidence="1">The sequence shown here is derived from an EMBL/GenBank/DDBJ whole genome shotgun (WGS) entry which is preliminary data.</text>
</comment>
<gene>
    <name evidence="1" type="ORF">JYU34_015127</name>
</gene>
<proteinExistence type="predicted"/>
<name>A0ABQ7Q6C8_PLUXY</name>
<organism evidence="1 2">
    <name type="scientific">Plutella xylostella</name>
    <name type="common">Diamondback moth</name>
    <name type="synonym">Plutella maculipennis</name>
    <dbReference type="NCBI Taxonomy" id="51655"/>
    <lineage>
        <taxon>Eukaryota</taxon>
        <taxon>Metazoa</taxon>
        <taxon>Ecdysozoa</taxon>
        <taxon>Arthropoda</taxon>
        <taxon>Hexapoda</taxon>
        <taxon>Insecta</taxon>
        <taxon>Pterygota</taxon>
        <taxon>Neoptera</taxon>
        <taxon>Endopterygota</taxon>
        <taxon>Lepidoptera</taxon>
        <taxon>Glossata</taxon>
        <taxon>Ditrysia</taxon>
        <taxon>Yponomeutoidea</taxon>
        <taxon>Plutellidae</taxon>
        <taxon>Plutella</taxon>
    </lineage>
</organism>
<dbReference type="Proteomes" id="UP000823941">
    <property type="component" value="Chromosome 20"/>
</dbReference>
<evidence type="ECO:0000313" key="1">
    <source>
        <dbReference type="EMBL" id="KAG7300794.1"/>
    </source>
</evidence>
<reference evidence="1 2" key="1">
    <citation type="submission" date="2021-06" db="EMBL/GenBank/DDBJ databases">
        <title>A haploid diamondback moth (Plutella xylostella L.) genome assembly resolves 31 chromosomes and identifies a diamide resistance mutation.</title>
        <authorList>
            <person name="Ward C.M."/>
            <person name="Perry K.D."/>
            <person name="Baker G."/>
            <person name="Powis K."/>
            <person name="Heckel D.G."/>
            <person name="Baxter S.W."/>
        </authorList>
    </citation>
    <scope>NUCLEOTIDE SEQUENCE [LARGE SCALE GENOMIC DNA]</scope>
    <source>
        <strain evidence="1 2">LV</strain>
        <tissue evidence="1">Single pupa</tissue>
    </source>
</reference>
<accession>A0ABQ7Q6C8</accession>
<protein>
    <submittedName>
        <fullName evidence="1">Uncharacterized protein</fullName>
    </submittedName>
</protein>